<keyword evidence="3" id="KW-1185">Reference proteome</keyword>
<evidence type="ECO:0000313" key="3">
    <source>
        <dbReference type="Proteomes" id="UP001055439"/>
    </source>
</evidence>
<dbReference type="AlphaFoldDB" id="A0A9E7KH23"/>
<organism evidence="2 3">
    <name type="scientific">Musa troglodytarum</name>
    <name type="common">fe'i banana</name>
    <dbReference type="NCBI Taxonomy" id="320322"/>
    <lineage>
        <taxon>Eukaryota</taxon>
        <taxon>Viridiplantae</taxon>
        <taxon>Streptophyta</taxon>
        <taxon>Embryophyta</taxon>
        <taxon>Tracheophyta</taxon>
        <taxon>Spermatophyta</taxon>
        <taxon>Magnoliopsida</taxon>
        <taxon>Liliopsida</taxon>
        <taxon>Zingiberales</taxon>
        <taxon>Musaceae</taxon>
        <taxon>Musa</taxon>
    </lineage>
</organism>
<dbReference type="PANTHER" id="PTHR46137">
    <property type="entry name" value="OS05G0310600 PROTEIN"/>
    <property type="match status" value="1"/>
</dbReference>
<dbReference type="Gene3D" id="3.90.1720.10">
    <property type="entry name" value="endopeptidase domain like (from Nostoc punctiforme)"/>
    <property type="match status" value="1"/>
</dbReference>
<reference evidence="2" key="1">
    <citation type="submission" date="2022-05" db="EMBL/GenBank/DDBJ databases">
        <title>The Musa troglodytarum L. genome provides insights into the mechanism of non-climacteric behaviour and enrichment of carotenoids.</title>
        <authorList>
            <person name="Wang J."/>
        </authorList>
    </citation>
    <scope>NUCLEOTIDE SEQUENCE</scope>
    <source>
        <tissue evidence="2">Leaf</tissue>
    </source>
</reference>
<proteinExistence type="predicted"/>
<feature type="domain" description="LRAT" evidence="1">
    <location>
        <begin position="59"/>
        <end position="209"/>
    </location>
</feature>
<dbReference type="PANTHER" id="PTHR46137:SF3">
    <property type="entry name" value="OS05G0310600 PROTEIN"/>
    <property type="match status" value="1"/>
</dbReference>
<evidence type="ECO:0000259" key="1">
    <source>
        <dbReference type="PROSITE" id="PS51934"/>
    </source>
</evidence>
<dbReference type="Pfam" id="PF04970">
    <property type="entry name" value="LRAT"/>
    <property type="match status" value="1"/>
</dbReference>
<sequence>MRKDGKEDTKQAPLSSSFLAWRSLSSSFSNLTSAAREGEMGVLSNKIEREQLKPGDHIYSWRSAYIYAHHGIYVGDSMVIHFTRAAGQEVGTGTILDQFIFSSSPSNAGSACERCGDQSRLHGVIISCLDCFLSGGNLYEFRYSVTPAFFISKARGGTCTLAASDPSDVVLHRARYLLDNNGFGMYSIFKNNCEDFAIYCKTGLLVETTFSVGRSGQISSLTAALTAVASSPLRFLTTSPGGLILVASSMYCVGRIVSDIGIRRDVDKIPVESLVAQLRRGEPEAVTATVPGG</sequence>
<evidence type="ECO:0000313" key="2">
    <source>
        <dbReference type="EMBL" id="URE20333.1"/>
    </source>
</evidence>
<dbReference type="Proteomes" id="UP001055439">
    <property type="component" value="Chromosome 7"/>
</dbReference>
<accession>A0A9E7KH23</accession>
<gene>
    <name evidence="2" type="ORF">MUK42_11153</name>
</gene>
<dbReference type="OrthoDB" id="421951at2759"/>
<dbReference type="EMBL" id="CP097509">
    <property type="protein sequence ID" value="URE20333.1"/>
    <property type="molecule type" value="Genomic_DNA"/>
</dbReference>
<name>A0A9E7KH23_9LILI</name>
<dbReference type="InterPro" id="IPR007053">
    <property type="entry name" value="LRAT_dom"/>
</dbReference>
<protein>
    <recommendedName>
        <fullName evidence="1">LRAT domain-containing protein</fullName>
    </recommendedName>
</protein>
<dbReference type="PROSITE" id="PS51934">
    <property type="entry name" value="LRAT"/>
    <property type="match status" value="1"/>
</dbReference>